<dbReference type="OrthoDB" id="9793799at2"/>
<reference evidence="9 10" key="1">
    <citation type="submission" date="2018-04" db="EMBL/GenBank/DDBJ databases">
        <title>Genomic Encyclopedia of Archaeal and Bacterial Type Strains, Phase II (KMG-II): from individual species to whole genera.</title>
        <authorList>
            <person name="Goeker M."/>
        </authorList>
    </citation>
    <scope>NUCLEOTIDE SEQUENCE [LARGE SCALE GENOMIC DNA]</scope>
    <source>
        <strain evidence="9 10">DSM 29329</strain>
    </source>
</reference>
<organism evidence="9 10">
    <name type="scientific">Allosediminivita pacifica</name>
    <dbReference type="NCBI Taxonomy" id="1267769"/>
    <lineage>
        <taxon>Bacteria</taxon>
        <taxon>Pseudomonadati</taxon>
        <taxon>Pseudomonadota</taxon>
        <taxon>Alphaproteobacteria</taxon>
        <taxon>Rhodobacterales</taxon>
        <taxon>Paracoccaceae</taxon>
        <taxon>Allosediminivita</taxon>
    </lineage>
</organism>
<dbReference type="Gene3D" id="3.30.240.20">
    <property type="entry name" value="bsu07140 like domains"/>
    <property type="match status" value="1"/>
</dbReference>
<evidence type="ECO:0000313" key="10">
    <source>
        <dbReference type="Proteomes" id="UP000244069"/>
    </source>
</evidence>
<evidence type="ECO:0000256" key="2">
    <source>
        <dbReference type="ARBA" id="ARBA00006448"/>
    </source>
</evidence>
<protein>
    <submittedName>
        <fullName evidence="9">Uncharacterized protein DUF421</fullName>
    </submittedName>
</protein>
<dbReference type="AlphaFoldDB" id="A0A2T6ASX1"/>
<dbReference type="Proteomes" id="UP000244069">
    <property type="component" value="Unassembled WGS sequence"/>
</dbReference>
<dbReference type="EMBL" id="QBKN01000014">
    <property type="protein sequence ID" value="PTX46910.1"/>
    <property type="molecule type" value="Genomic_DNA"/>
</dbReference>
<keyword evidence="4 7" id="KW-0812">Transmembrane</keyword>
<evidence type="ECO:0000256" key="1">
    <source>
        <dbReference type="ARBA" id="ARBA00004651"/>
    </source>
</evidence>
<name>A0A2T6ASX1_9RHOB</name>
<accession>A0A2T6ASX1</accession>
<evidence type="ECO:0000313" key="9">
    <source>
        <dbReference type="EMBL" id="PTX46910.1"/>
    </source>
</evidence>
<keyword evidence="6 7" id="KW-0472">Membrane</keyword>
<dbReference type="InterPro" id="IPR007353">
    <property type="entry name" value="DUF421"/>
</dbReference>
<proteinExistence type="inferred from homology"/>
<comment type="caution">
    <text evidence="9">The sequence shown here is derived from an EMBL/GenBank/DDBJ whole genome shotgun (WGS) entry which is preliminary data.</text>
</comment>
<sequence length="181" mass="19551">MWTEWFYPGSASALLWVVVGSLAMYLVLLGFARLAGVRSFAEMSAFDIAVTIAVGSLLATTVATPSPSVLQGAVALGTLFAVQLGASWLRIRYPRVTEATDNTPILLVGPGGRLKPKGMQRARVTESDLRSQLRAHNVLDLSEVQAVVIEGTGKINVVHGHGRDAVEGRWVFEDVRDYDVD</sequence>
<dbReference type="PANTHER" id="PTHR34582">
    <property type="entry name" value="UPF0702 TRANSMEMBRANE PROTEIN YCAP"/>
    <property type="match status" value="1"/>
</dbReference>
<evidence type="ECO:0000256" key="5">
    <source>
        <dbReference type="ARBA" id="ARBA00022989"/>
    </source>
</evidence>
<evidence type="ECO:0000256" key="4">
    <source>
        <dbReference type="ARBA" id="ARBA00022692"/>
    </source>
</evidence>
<feature type="domain" description="YetF C-terminal" evidence="8">
    <location>
        <begin position="94"/>
        <end position="159"/>
    </location>
</feature>
<dbReference type="PANTHER" id="PTHR34582:SF6">
    <property type="entry name" value="UPF0702 TRANSMEMBRANE PROTEIN YCAP"/>
    <property type="match status" value="1"/>
</dbReference>
<feature type="transmembrane region" description="Helical" evidence="7">
    <location>
        <begin position="12"/>
        <end position="32"/>
    </location>
</feature>
<evidence type="ECO:0000256" key="6">
    <source>
        <dbReference type="ARBA" id="ARBA00023136"/>
    </source>
</evidence>
<comment type="similarity">
    <text evidence="2">Belongs to the UPF0702 family.</text>
</comment>
<evidence type="ECO:0000256" key="7">
    <source>
        <dbReference type="SAM" id="Phobius"/>
    </source>
</evidence>
<evidence type="ECO:0000256" key="3">
    <source>
        <dbReference type="ARBA" id="ARBA00022475"/>
    </source>
</evidence>
<dbReference type="RefSeq" id="WP_107976917.1">
    <property type="nucleotide sequence ID" value="NZ_BMEZ01000015.1"/>
</dbReference>
<dbReference type="GO" id="GO:0005886">
    <property type="term" value="C:plasma membrane"/>
    <property type="evidence" value="ECO:0007669"/>
    <property type="project" value="UniProtKB-SubCell"/>
</dbReference>
<keyword evidence="5 7" id="KW-1133">Transmembrane helix</keyword>
<keyword evidence="3" id="KW-1003">Cell membrane</keyword>
<dbReference type="Pfam" id="PF04239">
    <property type="entry name" value="DUF421"/>
    <property type="match status" value="1"/>
</dbReference>
<evidence type="ECO:0000259" key="8">
    <source>
        <dbReference type="Pfam" id="PF04239"/>
    </source>
</evidence>
<keyword evidence="10" id="KW-1185">Reference proteome</keyword>
<feature type="transmembrane region" description="Helical" evidence="7">
    <location>
        <begin position="44"/>
        <end position="63"/>
    </location>
</feature>
<feature type="transmembrane region" description="Helical" evidence="7">
    <location>
        <begin position="69"/>
        <end position="89"/>
    </location>
</feature>
<comment type="subcellular location">
    <subcellularLocation>
        <location evidence="1">Cell membrane</location>
        <topology evidence="1">Multi-pass membrane protein</topology>
    </subcellularLocation>
</comment>
<dbReference type="InterPro" id="IPR023090">
    <property type="entry name" value="UPF0702_alpha/beta_dom_sf"/>
</dbReference>
<gene>
    <name evidence="9" type="ORF">C8N44_11452</name>
</gene>